<dbReference type="PANTHER" id="PTHR43531:SF11">
    <property type="entry name" value="METHYL-ACCEPTING CHEMOTAXIS PROTEIN 3"/>
    <property type="match status" value="1"/>
</dbReference>
<dbReference type="Pfam" id="PF13188">
    <property type="entry name" value="PAS_8"/>
    <property type="match status" value="1"/>
</dbReference>
<dbReference type="Gene3D" id="1.10.287.950">
    <property type="entry name" value="Methyl-accepting chemotaxis protein"/>
    <property type="match status" value="1"/>
</dbReference>
<dbReference type="EMBL" id="SACM01000001">
    <property type="protein sequence ID" value="RVT87687.1"/>
    <property type="molecule type" value="Genomic_DNA"/>
</dbReference>
<dbReference type="PROSITE" id="PS50113">
    <property type="entry name" value="PAC"/>
    <property type="match status" value="1"/>
</dbReference>
<proteinExistence type="inferred from homology"/>
<evidence type="ECO:0000256" key="8">
    <source>
        <dbReference type="ARBA" id="ARBA00023136"/>
    </source>
</evidence>
<evidence type="ECO:0000256" key="7">
    <source>
        <dbReference type="ARBA" id="ARBA00022989"/>
    </source>
</evidence>
<dbReference type="InterPro" id="IPR013656">
    <property type="entry name" value="PAS_4"/>
</dbReference>
<evidence type="ECO:0000313" key="18">
    <source>
        <dbReference type="Proteomes" id="UP000288587"/>
    </source>
</evidence>
<dbReference type="InterPro" id="IPR000700">
    <property type="entry name" value="PAS-assoc_C"/>
</dbReference>
<dbReference type="OrthoDB" id="9765776at2"/>
<feature type="domain" description="PAS" evidence="15">
    <location>
        <begin position="25"/>
        <end position="76"/>
    </location>
</feature>
<evidence type="ECO:0000259" key="14">
    <source>
        <dbReference type="PROSITE" id="PS50111"/>
    </source>
</evidence>
<keyword evidence="6 13" id="KW-0812">Transmembrane</keyword>
<dbReference type="CDD" id="cd00130">
    <property type="entry name" value="PAS"/>
    <property type="match status" value="1"/>
</dbReference>
<evidence type="ECO:0000259" key="16">
    <source>
        <dbReference type="PROSITE" id="PS50113"/>
    </source>
</evidence>
<keyword evidence="2" id="KW-1003">Cell membrane</keyword>
<evidence type="ECO:0000256" key="4">
    <source>
        <dbReference type="ARBA" id="ARBA00022500"/>
    </source>
</evidence>
<dbReference type="InterPro" id="IPR004089">
    <property type="entry name" value="MCPsignal_dom"/>
</dbReference>
<evidence type="ECO:0000259" key="15">
    <source>
        <dbReference type="PROSITE" id="PS50112"/>
    </source>
</evidence>
<dbReference type="InterPro" id="IPR013655">
    <property type="entry name" value="PAS_fold_3"/>
</dbReference>
<dbReference type="GO" id="GO:0006935">
    <property type="term" value="P:chemotaxis"/>
    <property type="evidence" value="ECO:0007669"/>
    <property type="project" value="UniProtKB-KW"/>
</dbReference>
<reference evidence="17 18" key="1">
    <citation type="submission" date="2019-01" db="EMBL/GenBank/DDBJ databases">
        <authorList>
            <person name="Chen W.-M."/>
        </authorList>
    </citation>
    <scope>NUCLEOTIDE SEQUENCE [LARGE SCALE GENOMIC DNA]</scope>
    <source>
        <strain evidence="17 18">CCP-18</strain>
    </source>
</reference>
<sequence length="882" mass="94384">MRTNLPVTQQEYLLREGMTIVSRTDTKGRITYINDDFLEASGFETAELIGQPHNLVRHPDMPEEAFEDMWAALKAGRPWSGMVKNRRKNGDHYWVVANATPLREGDAVVGYMSVRTRPTREQVDAAAALYQRFKEGRAQGWAIRDGQGVRTGMADRWRRFVGAWSLGWRFAVPALGLVLGAGVLGWAAGRPVPSGVALALLLASAWAGMRAVTRVTRTAGLAAARLEDFAQGRFDGIVPLHGRDRLADLMESLRRVQTRLGFEFADTKKRAEEAERIRQALDVAATNVMVADPGYNIIYGNPSLRAMLSACESDLRKDLPAFQADAVIGSNIDQFHKNPAHQRQLLDQLTGTHKTRLTIGGRRFDLIVSPVKANGRRLGTVVEWKDMTAELAALEREREESAANARVKQALDVSGIPVRIADADGRIVYLNGAMQAVLRRDAAAFRANNAAFDADRILGGSIGVFYADPAAAIERLRQLREPVTSLMVLGGRQYEVTTTPIRSTDGEMLGTVGQWVDVTDQKIAEKEFSAVTEAAVAGNLSLRIRTDDKQGFFRDAGARFNELLDSIVRVLIDVKAAADQLASASDQVSQTSQALSHSASQQAASVEETTAALQEMGASVQQNADNAGVTDRMAGQASQQAQEGGEAVSSTLAAMKSIATKIGIIDDIAYQTNLLALNAAIEAARAGEHGKGFAVVAAEVRKLAERSQVAAQEIGALAGNSVGLAERAGQLLAEMVPSILKTSELVQEISAASGEQSQGVGQINTTMHHISGTTQQTASASEQLSATAEELSAQAAQLQEMIGAFQLQAADASGAPAARRAPPGARAAPMPAKPPQRSSAHAAARAAMAAPRTGSTAARTPNTPAPLTKVSGPVDEKHFTRF</sequence>
<comment type="subcellular location">
    <subcellularLocation>
        <location evidence="1">Cell inner membrane</location>
        <topology evidence="1">Multi-pass membrane protein</topology>
    </subcellularLocation>
</comment>
<dbReference type="SMART" id="SM00086">
    <property type="entry name" value="PAC"/>
    <property type="match status" value="1"/>
</dbReference>
<dbReference type="SUPFAM" id="SSF55785">
    <property type="entry name" value="PYP-like sensor domain (PAS domain)"/>
    <property type="match status" value="2"/>
</dbReference>
<dbReference type="SMART" id="SM00283">
    <property type="entry name" value="MA"/>
    <property type="match status" value="1"/>
</dbReference>
<dbReference type="GO" id="GO:0007165">
    <property type="term" value="P:signal transduction"/>
    <property type="evidence" value="ECO:0007669"/>
    <property type="project" value="UniProtKB-KW"/>
</dbReference>
<dbReference type="SUPFAM" id="SSF58104">
    <property type="entry name" value="Methyl-accepting chemotaxis protein (MCP) signaling domain"/>
    <property type="match status" value="1"/>
</dbReference>
<evidence type="ECO:0000256" key="6">
    <source>
        <dbReference type="ARBA" id="ARBA00022692"/>
    </source>
</evidence>
<accession>A0A437LQI8</accession>
<dbReference type="Gene3D" id="3.30.450.20">
    <property type="entry name" value="PAS domain"/>
    <property type="match status" value="3"/>
</dbReference>
<feature type="compositionally biased region" description="Low complexity" evidence="12">
    <location>
        <begin position="840"/>
        <end position="850"/>
    </location>
</feature>
<dbReference type="InterPro" id="IPR035965">
    <property type="entry name" value="PAS-like_dom_sf"/>
</dbReference>
<dbReference type="Proteomes" id="UP000288587">
    <property type="component" value="Unassembled WGS sequence"/>
</dbReference>
<dbReference type="Pfam" id="PF00015">
    <property type="entry name" value="MCPsignal"/>
    <property type="match status" value="1"/>
</dbReference>
<evidence type="ECO:0000256" key="12">
    <source>
        <dbReference type="SAM" id="MobiDB-lite"/>
    </source>
</evidence>
<comment type="similarity">
    <text evidence="9">Belongs to the methyl-accepting chemotaxis (MCP) protein family.</text>
</comment>
<evidence type="ECO:0000256" key="3">
    <source>
        <dbReference type="ARBA" id="ARBA00022481"/>
    </source>
</evidence>
<feature type="compositionally biased region" description="Polar residues" evidence="12">
    <location>
        <begin position="853"/>
        <end position="862"/>
    </location>
</feature>
<name>A0A437LQI8_9BURK</name>
<evidence type="ECO:0000313" key="17">
    <source>
        <dbReference type="EMBL" id="RVT87687.1"/>
    </source>
</evidence>
<evidence type="ECO:0000256" key="11">
    <source>
        <dbReference type="SAM" id="Coils"/>
    </source>
</evidence>
<evidence type="ECO:0000256" key="2">
    <source>
        <dbReference type="ARBA" id="ARBA00022475"/>
    </source>
</evidence>
<dbReference type="InterPro" id="IPR001610">
    <property type="entry name" value="PAC"/>
</dbReference>
<dbReference type="PANTHER" id="PTHR43531">
    <property type="entry name" value="PROTEIN ICFG"/>
    <property type="match status" value="1"/>
</dbReference>
<feature type="compositionally biased region" description="Low complexity" evidence="12">
    <location>
        <begin position="813"/>
        <end position="830"/>
    </location>
</feature>
<dbReference type="Pfam" id="PF08447">
    <property type="entry name" value="PAS_3"/>
    <property type="match status" value="1"/>
</dbReference>
<feature type="domain" description="PAC" evidence="16">
    <location>
        <begin position="480"/>
        <end position="530"/>
    </location>
</feature>
<gene>
    <name evidence="17" type="ORF">EOD73_01270</name>
</gene>
<evidence type="ECO:0000256" key="13">
    <source>
        <dbReference type="SAM" id="Phobius"/>
    </source>
</evidence>
<keyword evidence="11" id="KW-0175">Coiled coil</keyword>
<evidence type="ECO:0000256" key="9">
    <source>
        <dbReference type="ARBA" id="ARBA00029447"/>
    </source>
</evidence>
<dbReference type="SMART" id="SM00091">
    <property type="entry name" value="PAS"/>
    <property type="match status" value="3"/>
</dbReference>
<feature type="transmembrane region" description="Helical" evidence="13">
    <location>
        <begin position="166"/>
        <end position="188"/>
    </location>
</feature>
<keyword evidence="3" id="KW-0488">Methylation</keyword>
<dbReference type="PROSITE" id="PS50112">
    <property type="entry name" value="PAS"/>
    <property type="match status" value="1"/>
</dbReference>
<feature type="coiled-coil region" evidence="11">
    <location>
        <begin position="781"/>
        <end position="808"/>
    </location>
</feature>
<keyword evidence="7 13" id="KW-1133">Transmembrane helix</keyword>
<dbReference type="InterPro" id="IPR000014">
    <property type="entry name" value="PAS"/>
</dbReference>
<dbReference type="PRINTS" id="PR00260">
    <property type="entry name" value="CHEMTRNSDUCR"/>
</dbReference>
<keyword evidence="18" id="KW-1185">Reference proteome</keyword>
<dbReference type="Pfam" id="PF08448">
    <property type="entry name" value="PAS_4"/>
    <property type="match status" value="1"/>
</dbReference>
<dbReference type="PROSITE" id="PS50111">
    <property type="entry name" value="CHEMOTAXIS_TRANSDUC_2"/>
    <property type="match status" value="1"/>
</dbReference>
<keyword evidence="5" id="KW-0997">Cell inner membrane</keyword>
<dbReference type="NCBIfam" id="TIGR00229">
    <property type="entry name" value="sensory_box"/>
    <property type="match status" value="1"/>
</dbReference>
<keyword evidence="8 13" id="KW-0472">Membrane</keyword>
<keyword evidence="4" id="KW-0145">Chemotaxis</keyword>
<evidence type="ECO:0000256" key="1">
    <source>
        <dbReference type="ARBA" id="ARBA00004429"/>
    </source>
</evidence>
<feature type="region of interest" description="Disordered" evidence="12">
    <location>
        <begin position="813"/>
        <end position="882"/>
    </location>
</feature>
<dbReference type="GO" id="GO:0005886">
    <property type="term" value="C:plasma membrane"/>
    <property type="evidence" value="ECO:0007669"/>
    <property type="project" value="UniProtKB-SubCell"/>
</dbReference>
<dbReference type="InterPro" id="IPR004090">
    <property type="entry name" value="Chemotax_Me-accpt_rcpt"/>
</dbReference>
<dbReference type="FunFam" id="3.30.450.20:FF:000046">
    <property type="entry name" value="Aerotaxis sensor receptor"/>
    <property type="match status" value="1"/>
</dbReference>
<dbReference type="InterPro" id="IPR051310">
    <property type="entry name" value="MCP_chemotaxis"/>
</dbReference>
<organism evidence="17 18">
    <name type="scientific">Inhella crocodyli</name>
    <dbReference type="NCBI Taxonomy" id="2499851"/>
    <lineage>
        <taxon>Bacteria</taxon>
        <taxon>Pseudomonadati</taxon>
        <taxon>Pseudomonadota</taxon>
        <taxon>Betaproteobacteria</taxon>
        <taxon>Burkholderiales</taxon>
        <taxon>Sphaerotilaceae</taxon>
        <taxon>Inhella</taxon>
    </lineage>
</organism>
<protein>
    <submittedName>
        <fullName evidence="17">PAS domain-containing protein</fullName>
    </submittedName>
</protein>
<evidence type="ECO:0000256" key="5">
    <source>
        <dbReference type="ARBA" id="ARBA00022519"/>
    </source>
</evidence>
<dbReference type="AlphaFoldDB" id="A0A437LQI8"/>
<comment type="caution">
    <text evidence="17">The sequence shown here is derived from an EMBL/GenBank/DDBJ whole genome shotgun (WGS) entry which is preliminary data.</text>
</comment>
<dbReference type="GO" id="GO:0004888">
    <property type="term" value="F:transmembrane signaling receptor activity"/>
    <property type="evidence" value="ECO:0007669"/>
    <property type="project" value="InterPro"/>
</dbReference>
<feature type="domain" description="Methyl-accepting transducer" evidence="14">
    <location>
        <begin position="577"/>
        <end position="792"/>
    </location>
</feature>
<evidence type="ECO:0000256" key="10">
    <source>
        <dbReference type="PROSITE-ProRule" id="PRU00284"/>
    </source>
</evidence>
<dbReference type="CDD" id="cd11386">
    <property type="entry name" value="MCP_signal"/>
    <property type="match status" value="1"/>
</dbReference>
<keyword evidence="10" id="KW-0807">Transducer</keyword>
<dbReference type="FunFam" id="3.30.450.20:FF:000075">
    <property type="entry name" value="Methyl-accepting chemotaxis protein"/>
    <property type="match status" value="1"/>
</dbReference>